<feature type="binding site" evidence="7">
    <location>
        <position position="169"/>
    </location>
    <ligand>
        <name>Zn(2+)</name>
        <dbReference type="ChEBI" id="CHEBI:29105"/>
        <label>2</label>
    </ligand>
</feature>
<comment type="function">
    <text evidence="7">Thiolesterase that catalyzes the hydrolysis of S-D-lactoyl-glutathione to form glutathione and D-lactic acid.</text>
</comment>
<comment type="caution">
    <text evidence="9">The sequence shown here is derived from an EMBL/GenBank/DDBJ whole genome shotgun (WGS) entry which is preliminary data.</text>
</comment>
<name>A0A0R0CQD3_9GAMM</name>
<keyword evidence="6 7" id="KW-0862">Zinc</keyword>
<feature type="binding site" evidence="7">
    <location>
        <position position="57"/>
    </location>
    <ligand>
        <name>Zn(2+)</name>
        <dbReference type="ChEBI" id="CHEBI:29105"/>
        <label>2</label>
    </ligand>
</feature>
<feature type="binding site" evidence="7">
    <location>
        <position position="52"/>
    </location>
    <ligand>
        <name>Zn(2+)</name>
        <dbReference type="ChEBI" id="CHEBI:29105"/>
        <label>1</label>
    </ligand>
</feature>
<dbReference type="InterPro" id="IPR050110">
    <property type="entry name" value="Glyoxalase_II_hydrolase"/>
</dbReference>
<comment type="cofactor">
    <cofactor evidence="7">
        <name>Zn(2+)</name>
        <dbReference type="ChEBI" id="CHEBI:29105"/>
    </cofactor>
    <text evidence="7">Binds 2 Zn(2+) ions per subunit.</text>
</comment>
<dbReference type="InterPro" id="IPR035680">
    <property type="entry name" value="Clx_II_MBL"/>
</dbReference>
<evidence type="ECO:0000256" key="5">
    <source>
        <dbReference type="ARBA" id="ARBA00022801"/>
    </source>
</evidence>
<dbReference type="HAMAP" id="MF_01374">
    <property type="entry name" value="Glyoxalase_2"/>
    <property type="match status" value="1"/>
</dbReference>
<dbReference type="Pfam" id="PF16123">
    <property type="entry name" value="HAGH_C"/>
    <property type="match status" value="1"/>
</dbReference>
<dbReference type="UniPathway" id="UPA00619">
    <property type="reaction ID" value="UER00676"/>
</dbReference>
<dbReference type="PANTHER" id="PTHR43705">
    <property type="entry name" value="HYDROXYACYLGLUTATHIONE HYDROLASE"/>
    <property type="match status" value="1"/>
</dbReference>
<dbReference type="InterPro" id="IPR017782">
    <property type="entry name" value="Hydroxyacylglutathione_Hdrlase"/>
</dbReference>
<dbReference type="Proteomes" id="UP000052052">
    <property type="component" value="Unassembled WGS sequence"/>
</dbReference>
<dbReference type="InterPro" id="IPR032282">
    <property type="entry name" value="HAGH_C"/>
</dbReference>
<feature type="binding site" evidence="7">
    <location>
        <position position="109"/>
    </location>
    <ligand>
        <name>Zn(2+)</name>
        <dbReference type="ChEBI" id="CHEBI:29105"/>
        <label>1</label>
    </ligand>
</feature>
<keyword evidence="10" id="KW-1185">Reference proteome</keyword>
<dbReference type="SUPFAM" id="SSF56281">
    <property type="entry name" value="Metallo-hydrolase/oxidoreductase"/>
    <property type="match status" value="1"/>
</dbReference>
<reference evidence="9 10" key="1">
    <citation type="submission" date="2015-05" db="EMBL/GenBank/DDBJ databases">
        <title>Genome sequencing and analysis of members of genus Stenotrophomonas.</title>
        <authorList>
            <person name="Patil P.P."/>
            <person name="Midha S."/>
            <person name="Patil P.B."/>
        </authorList>
    </citation>
    <scope>NUCLEOTIDE SEQUENCE [LARGE SCALE GENOMIC DNA]</scope>
    <source>
        <strain evidence="9 10">DSM 21858</strain>
    </source>
</reference>
<feature type="binding site" evidence="7">
    <location>
        <position position="131"/>
    </location>
    <ligand>
        <name>Zn(2+)</name>
        <dbReference type="ChEBI" id="CHEBI:29105"/>
        <label>1</label>
    </ligand>
</feature>
<dbReference type="OrthoDB" id="9802248at2"/>
<evidence type="ECO:0000256" key="1">
    <source>
        <dbReference type="ARBA" id="ARBA00001623"/>
    </source>
</evidence>
<dbReference type="GO" id="GO:0004416">
    <property type="term" value="F:hydroxyacylglutathione hydrolase activity"/>
    <property type="evidence" value="ECO:0007669"/>
    <property type="project" value="UniProtKB-UniRule"/>
</dbReference>
<evidence type="ECO:0000259" key="8">
    <source>
        <dbReference type="SMART" id="SM00849"/>
    </source>
</evidence>
<evidence type="ECO:0000256" key="3">
    <source>
        <dbReference type="ARBA" id="ARBA00006759"/>
    </source>
</evidence>
<dbReference type="EC" id="3.1.2.6" evidence="7"/>
<keyword evidence="4 7" id="KW-0479">Metal-binding</keyword>
<feature type="binding site" evidence="7">
    <location>
        <position position="54"/>
    </location>
    <ligand>
        <name>Zn(2+)</name>
        <dbReference type="ChEBI" id="CHEBI:29105"/>
        <label>1</label>
    </ligand>
</feature>
<evidence type="ECO:0000256" key="4">
    <source>
        <dbReference type="ARBA" id="ARBA00022723"/>
    </source>
</evidence>
<dbReference type="RefSeq" id="WP_057660498.1">
    <property type="nucleotide sequence ID" value="NZ_LDJL01000017.1"/>
</dbReference>
<feature type="domain" description="Metallo-beta-lactamase" evidence="8">
    <location>
        <begin position="11"/>
        <end position="169"/>
    </location>
</feature>
<sequence length="259" mass="28429">MPLHAIPAFEDNYIWALADEEGDAIIVDPGDAAPVLAAAGDGLRPLAVFITHHHPDHAGGLPALRERWPGLPVYAPSDERISGPCQWVGEADLIQLKGWQFKVLEVPGHTRSHIAMVQQDPAPVRHLFTGDTLFSLGCGRMFEGTASQMLQSLDRLAALPADLRVCCGHEYTLANAAFALTVDAGNQALRERTEEAKIMRRNGQPTLPTPLSLERQTNPFLRIDDPAIRASLQQRLGAEPGDRVQAFAELRRWKDGFRA</sequence>
<dbReference type="GO" id="GO:0046872">
    <property type="term" value="F:metal ion binding"/>
    <property type="evidence" value="ECO:0007669"/>
    <property type="project" value="UniProtKB-KW"/>
</dbReference>
<dbReference type="InterPro" id="IPR001279">
    <property type="entry name" value="Metallo-B-lactamas"/>
</dbReference>
<keyword evidence="5 7" id="KW-0378">Hydrolase</keyword>
<accession>A0A0R0CQD3</accession>
<proteinExistence type="inferred from homology"/>
<dbReference type="PANTHER" id="PTHR43705:SF1">
    <property type="entry name" value="HYDROXYACYLGLUTATHIONE HYDROLASE GLOB"/>
    <property type="match status" value="1"/>
</dbReference>
<protein>
    <recommendedName>
        <fullName evidence="7">Hydroxyacylglutathione hydrolase</fullName>
        <ecNumber evidence="7">3.1.2.6</ecNumber>
    </recommendedName>
    <alternativeName>
        <fullName evidence="7">Glyoxalase II</fullName>
        <shortName evidence="7">Glx II</shortName>
    </alternativeName>
</protein>
<dbReference type="NCBIfam" id="TIGR03413">
    <property type="entry name" value="GSH_gloB"/>
    <property type="match status" value="1"/>
</dbReference>
<organism evidence="9 10">
    <name type="scientific">Pseudoxanthomonas dokdonensis</name>
    <dbReference type="NCBI Taxonomy" id="344882"/>
    <lineage>
        <taxon>Bacteria</taxon>
        <taxon>Pseudomonadati</taxon>
        <taxon>Pseudomonadota</taxon>
        <taxon>Gammaproteobacteria</taxon>
        <taxon>Lysobacterales</taxon>
        <taxon>Lysobacteraceae</taxon>
        <taxon>Pseudoxanthomonas</taxon>
    </lineage>
</organism>
<dbReference type="SMART" id="SM00849">
    <property type="entry name" value="Lactamase_B"/>
    <property type="match status" value="1"/>
</dbReference>
<evidence type="ECO:0000256" key="6">
    <source>
        <dbReference type="ARBA" id="ARBA00022833"/>
    </source>
</evidence>
<dbReference type="CDD" id="cd07723">
    <property type="entry name" value="hydroxyacylglutathione_hydrolase_MBL-fold"/>
    <property type="match status" value="1"/>
</dbReference>
<feature type="binding site" evidence="7">
    <location>
        <position position="56"/>
    </location>
    <ligand>
        <name>Zn(2+)</name>
        <dbReference type="ChEBI" id="CHEBI:29105"/>
        <label>2</label>
    </ligand>
</feature>
<evidence type="ECO:0000256" key="2">
    <source>
        <dbReference type="ARBA" id="ARBA00004963"/>
    </source>
</evidence>
<comment type="catalytic activity">
    <reaction evidence="1 7">
        <text>an S-(2-hydroxyacyl)glutathione + H2O = a 2-hydroxy carboxylate + glutathione + H(+)</text>
        <dbReference type="Rhea" id="RHEA:21864"/>
        <dbReference type="ChEBI" id="CHEBI:15377"/>
        <dbReference type="ChEBI" id="CHEBI:15378"/>
        <dbReference type="ChEBI" id="CHEBI:57925"/>
        <dbReference type="ChEBI" id="CHEBI:58896"/>
        <dbReference type="ChEBI" id="CHEBI:71261"/>
        <dbReference type="EC" id="3.1.2.6"/>
    </reaction>
</comment>
<dbReference type="InterPro" id="IPR036866">
    <property type="entry name" value="RibonucZ/Hydroxyglut_hydro"/>
</dbReference>
<dbReference type="GO" id="GO:0019243">
    <property type="term" value="P:methylglyoxal catabolic process to D-lactate via S-lactoyl-glutathione"/>
    <property type="evidence" value="ECO:0007669"/>
    <property type="project" value="UniProtKB-UniRule"/>
</dbReference>
<dbReference type="PIRSF" id="PIRSF005457">
    <property type="entry name" value="Glx"/>
    <property type="match status" value="1"/>
</dbReference>
<evidence type="ECO:0000256" key="7">
    <source>
        <dbReference type="HAMAP-Rule" id="MF_01374"/>
    </source>
</evidence>
<feature type="binding site" evidence="7">
    <location>
        <position position="131"/>
    </location>
    <ligand>
        <name>Zn(2+)</name>
        <dbReference type="ChEBI" id="CHEBI:29105"/>
        <label>2</label>
    </ligand>
</feature>
<dbReference type="STRING" id="344882.ABB29_15065"/>
<evidence type="ECO:0000313" key="10">
    <source>
        <dbReference type="Proteomes" id="UP000052052"/>
    </source>
</evidence>
<dbReference type="Pfam" id="PF00753">
    <property type="entry name" value="Lactamase_B"/>
    <property type="match status" value="1"/>
</dbReference>
<comment type="pathway">
    <text evidence="2 7">Secondary metabolite metabolism; methylglyoxal degradation; (R)-lactate from methylglyoxal: step 2/2.</text>
</comment>
<gene>
    <name evidence="7" type="primary">gloB</name>
    <name evidence="9" type="ORF">ABB29_15065</name>
</gene>
<dbReference type="AlphaFoldDB" id="A0A0R0CQD3"/>
<comment type="subunit">
    <text evidence="7">Monomer.</text>
</comment>
<comment type="similarity">
    <text evidence="3 7">Belongs to the metallo-beta-lactamase superfamily. Glyoxalase II family.</text>
</comment>
<dbReference type="EMBL" id="LDJL01000017">
    <property type="protein sequence ID" value="KRG68078.1"/>
    <property type="molecule type" value="Genomic_DNA"/>
</dbReference>
<dbReference type="PATRIC" id="fig|344882.3.peg.1396"/>
<evidence type="ECO:0000313" key="9">
    <source>
        <dbReference type="EMBL" id="KRG68078.1"/>
    </source>
</evidence>
<dbReference type="Gene3D" id="3.60.15.10">
    <property type="entry name" value="Ribonuclease Z/Hydroxyacylglutathione hydrolase-like"/>
    <property type="match status" value="1"/>
</dbReference>